<dbReference type="STRING" id="1817772.A2527_12700"/>
<accession>A0A1F6GA89</accession>
<protein>
    <recommendedName>
        <fullName evidence="4">Hemerythrin-like domain-containing protein</fullName>
    </recommendedName>
</protein>
<sequence>MNQESLIDWNERFLTGIPSIDAQHRALVNIINTLQVALSFGDARPILGGLFSHLQEYIESHFAYEANLLQNNAYPQTAEHLAEHYRFTAGVAALIEQYHQDPSVELAQKTKAHLLDWLVNHVLESDFAYAPFLKSCGVA</sequence>
<keyword evidence="3" id="KW-0408">Iron</keyword>
<reference evidence="5 6" key="1">
    <citation type="journal article" date="2016" name="Nat. Commun.">
        <title>Thousands of microbial genomes shed light on interconnected biogeochemical processes in an aquifer system.</title>
        <authorList>
            <person name="Anantharaman K."/>
            <person name="Brown C.T."/>
            <person name="Hug L.A."/>
            <person name="Sharon I."/>
            <person name="Castelle C.J."/>
            <person name="Probst A.J."/>
            <person name="Thomas B.C."/>
            <person name="Singh A."/>
            <person name="Wilkins M.J."/>
            <person name="Karaoz U."/>
            <person name="Brodie E.L."/>
            <person name="Williams K.H."/>
            <person name="Hubbard S.S."/>
            <person name="Banfield J.F."/>
        </authorList>
    </citation>
    <scope>NUCLEOTIDE SEQUENCE [LARGE SCALE GENOMIC DNA]</scope>
</reference>
<dbReference type="InterPro" id="IPR012312">
    <property type="entry name" value="Hemerythrin-like"/>
</dbReference>
<evidence type="ECO:0000259" key="4">
    <source>
        <dbReference type="Pfam" id="PF01814"/>
    </source>
</evidence>
<name>A0A1F6GA89_9PROT</name>
<dbReference type="NCBIfam" id="NF033749">
    <property type="entry name" value="bact_hemeryth"/>
    <property type="match status" value="1"/>
</dbReference>
<gene>
    <name evidence="5" type="ORF">A2527_12700</name>
</gene>
<evidence type="ECO:0000313" key="5">
    <source>
        <dbReference type="EMBL" id="OGG95026.1"/>
    </source>
</evidence>
<evidence type="ECO:0000256" key="2">
    <source>
        <dbReference type="ARBA" id="ARBA00022723"/>
    </source>
</evidence>
<dbReference type="InterPro" id="IPR050669">
    <property type="entry name" value="Hemerythrin"/>
</dbReference>
<dbReference type="NCBIfam" id="TIGR02481">
    <property type="entry name" value="hemeryth_dom"/>
    <property type="match status" value="1"/>
</dbReference>
<dbReference type="Proteomes" id="UP000178449">
    <property type="component" value="Unassembled WGS sequence"/>
</dbReference>
<dbReference type="GO" id="GO:0046872">
    <property type="term" value="F:metal ion binding"/>
    <property type="evidence" value="ECO:0007669"/>
    <property type="project" value="UniProtKB-KW"/>
</dbReference>
<dbReference type="Pfam" id="PF01814">
    <property type="entry name" value="Hemerythrin"/>
    <property type="match status" value="1"/>
</dbReference>
<comment type="caution">
    <text evidence="5">The sequence shown here is derived from an EMBL/GenBank/DDBJ whole genome shotgun (WGS) entry which is preliminary data.</text>
</comment>
<proteinExistence type="inferred from homology"/>
<dbReference type="InterPro" id="IPR035938">
    <property type="entry name" value="Hemerythrin-like_sf"/>
</dbReference>
<evidence type="ECO:0000256" key="1">
    <source>
        <dbReference type="ARBA" id="ARBA00010587"/>
    </source>
</evidence>
<keyword evidence="2" id="KW-0479">Metal-binding</keyword>
<evidence type="ECO:0000313" key="6">
    <source>
        <dbReference type="Proteomes" id="UP000178449"/>
    </source>
</evidence>
<organism evidence="5 6">
    <name type="scientific">Candidatus Lambdaproteobacteria bacterium RIFOXYD2_FULL_50_16</name>
    <dbReference type="NCBI Taxonomy" id="1817772"/>
    <lineage>
        <taxon>Bacteria</taxon>
        <taxon>Pseudomonadati</taxon>
        <taxon>Pseudomonadota</taxon>
        <taxon>Candidatus Lambdaproteobacteria</taxon>
    </lineage>
</organism>
<dbReference type="CDD" id="cd12107">
    <property type="entry name" value="Hemerythrin"/>
    <property type="match status" value="1"/>
</dbReference>
<dbReference type="Gene3D" id="1.20.120.50">
    <property type="entry name" value="Hemerythrin-like"/>
    <property type="match status" value="1"/>
</dbReference>
<dbReference type="InterPro" id="IPR012827">
    <property type="entry name" value="Hemerythrin_metal-bd"/>
</dbReference>
<feature type="domain" description="Hemerythrin-like" evidence="4">
    <location>
        <begin position="16"/>
        <end position="133"/>
    </location>
</feature>
<comment type="similarity">
    <text evidence="1">Belongs to the hemerythrin family.</text>
</comment>
<evidence type="ECO:0000256" key="3">
    <source>
        <dbReference type="ARBA" id="ARBA00023004"/>
    </source>
</evidence>
<dbReference type="SUPFAM" id="SSF47188">
    <property type="entry name" value="Hemerythrin-like"/>
    <property type="match status" value="1"/>
</dbReference>
<dbReference type="PANTHER" id="PTHR37164:SF1">
    <property type="entry name" value="BACTERIOHEMERYTHRIN"/>
    <property type="match status" value="1"/>
</dbReference>
<dbReference type="PANTHER" id="PTHR37164">
    <property type="entry name" value="BACTERIOHEMERYTHRIN"/>
    <property type="match status" value="1"/>
</dbReference>
<dbReference type="EMBL" id="MFNE01000029">
    <property type="protein sequence ID" value="OGG95026.1"/>
    <property type="molecule type" value="Genomic_DNA"/>
</dbReference>
<dbReference type="AlphaFoldDB" id="A0A1F6GA89"/>